<evidence type="ECO:0000256" key="6">
    <source>
        <dbReference type="SAM" id="Phobius"/>
    </source>
</evidence>
<evidence type="ECO:0000259" key="7">
    <source>
        <dbReference type="PROSITE" id="PS50072"/>
    </source>
</evidence>
<evidence type="ECO:0000256" key="3">
    <source>
        <dbReference type="ARBA" id="ARBA00023235"/>
    </source>
</evidence>
<dbReference type="Pfam" id="PF00160">
    <property type="entry name" value="Pro_isomerase"/>
    <property type="match status" value="1"/>
</dbReference>
<dbReference type="InterPro" id="IPR020892">
    <property type="entry name" value="Cyclophilin-type_PPIase_CS"/>
</dbReference>
<evidence type="ECO:0000256" key="2">
    <source>
        <dbReference type="ARBA" id="ARBA00023110"/>
    </source>
</evidence>
<keyword evidence="2 4" id="KW-0697">Rotamase</keyword>
<keyword evidence="3 4" id="KW-0413">Isomerase</keyword>
<keyword evidence="6" id="KW-0812">Transmembrane</keyword>
<dbReference type="PANTHER" id="PTHR45625:SF4">
    <property type="entry name" value="PEPTIDYLPROLYL ISOMERASE DOMAIN AND WD REPEAT-CONTAINING PROTEIN 1"/>
    <property type="match status" value="1"/>
</dbReference>
<dbReference type="SUPFAM" id="SSF50891">
    <property type="entry name" value="Cyclophilin-like"/>
    <property type="match status" value="1"/>
</dbReference>
<keyword evidence="9" id="KW-1185">Reference proteome</keyword>
<dbReference type="EMBL" id="JACOPH010000004">
    <property type="protein sequence ID" value="MBC5713914.1"/>
    <property type="molecule type" value="Genomic_DNA"/>
</dbReference>
<feature type="region of interest" description="Disordered" evidence="5">
    <location>
        <begin position="32"/>
        <end position="55"/>
    </location>
</feature>
<dbReference type="GO" id="GO:0006457">
    <property type="term" value="P:protein folding"/>
    <property type="evidence" value="ECO:0007669"/>
    <property type="project" value="InterPro"/>
</dbReference>
<dbReference type="GO" id="GO:0003755">
    <property type="term" value="F:peptidyl-prolyl cis-trans isomerase activity"/>
    <property type="evidence" value="ECO:0007669"/>
    <property type="project" value="UniProtKB-UniRule"/>
</dbReference>
<dbReference type="CDD" id="cd00317">
    <property type="entry name" value="cyclophilin"/>
    <property type="match status" value="1"/>
</dbReference>
<dbReference type="InterPro" id="IPR044666">
    <property type="entry name" value="Cyclophilin_A-like"/>
</dbReference>
<protein>
    <recommendedName>
        <fullName evidence="4">Peptidyl-prolyl cis-trans isomerase</fullName>
        <shortName evidence="4">PPIase</shortName>
        <ecNumber evidence="4">5.2.1.8</ecNumber>
    </recommendedName>
</protein>
<keyword evidence="6" id="KW-0472">Membrane</keyword>
<evidence type="ECO:0000256" key="1">
    <source>
        <dbReference type="ARBA" id="ARBA00002388"/>
    </source>
</evidence>
<name>A0A923LPV9_9FIRM</name>
<feature type="domain" description="PPIase cyclophilin-type" evidence="7">
    <location>
        <begin position="64"/>
        <end position="217"/>
    </location>
</feature>
<comment type="similarity">
    <text evidence="4">Belongs to the cyclophilin-type PPIase family.</text>
</comment>
<feature type="transmembrane region" description="Helical" evidence="6">
    <location>
        <begin position="7"/>
        <end position="28"/>
    </location>
</feature>
<evidence type="ECO:0000256" key="4">
    <source>
        <dbReference type="RuleBase" id="RU363019"/>
    </source>
</evidence>
<accession>A0A923LPV9</accession>
<feature type="compositionally biased region" description="Polar residues" evidence="5">
    <location>
        <begin position="32"/>
        <end position="47"/>
    </location>
</feature>
<dbReference type="EC" id="5.2.1.8" evidence="4"/>
<reference evidence="8" key="1">
    <citation type="submission" date="2020-08" db="EMBL/GenBank/DDBJ databases">
        <title>Genome public.</title>
        <authorList>
            <person name="Liu C."/>
            <person name="Sun Q."/>
        </authorList>
    </citation>
    <scope>NUCLEOTIDE SEQUENCE</scope>
    <source>
        <strain evidence="8">BX1005</strain>
    </source>
</reference>
<gene>
    <name evidence="8" type="ORF">H8S17_06750</name>
</gene>
<evidence type="ECO:0000313" key="9">
    <source>
        <dbReference type="Proteomes" id="UP000606720"/>
    </source>
</evidence>
<dbReference type="AlphaFoldDB" id="A0A923LPV9"/>
<evidence type="ECO:0000313" key="8">
    <source>
        <dbReference type="EMBL" id="MBC5713914.1"/>
    </source>
</evidence>
<proteinExistence type="inferred from homology"/>
<sequence length="226" mass="23905">MDPKKKTAILVAVVAAVFLLCVGIIIAVTRSEGSTGSDNTDQTANDESTADTKDTAENVTADASYYADIDVKDYGTITVALDAKHAPKTVENFVSLAKSGFYDGLTFHRIISGFMIQGGDPNGDGTGGSDQTITGEFKSNGFDNPLSHTRGAISMARSSEYDSASSQFFIVHEDSTFLDGEYAVFGYVTEGMDIVDAICKDAVPTDNNGTIPAADQPVITSITIRE</sequence>
<dbReference type="Proteomes" id="UP000606720">
    <property type="component" value="Unassembled WGS sequence"/>
</dbReference>
<organism evidence="8 9">
    <name type="scientific">Roseburia zhanii</name>
    <dbReference type="NCBI Taxonomy" id="2763064"/>
    <lineage>
        <taxon>Bacteria</taxon>
        <taxon>Bacillati</taxon>
        <taxon>Bacillota</taxon>
        <taxon>Clostridia</taxon>
        <taxon>Lachnospirales</taxon>
        <taxon>Lachnospiraceae</taxon>
        <taxon>Roseburia</taxon>
    </lineage>
</organism>
<dbReference type="InterPro" id="IPR002130">
    <property type="entry name" value="Cyclophilin-type_PPIase_dom"/>
</dbReference>
<keyword evidence="6" id="KW-1133">Transmembrane helix</keyword>
<dbReference type="InterPro" id="IPR029000">
    <property type="entry name" value="Cyclophilin-like_dom_sf"/>
</dbReference>
<evidence type="ECO:0000256" key="5">
    <source>
        <dbReference type="SAM" id="MobiDB-lite"/>
    </source>
</evidence>
<comment type="function">
    <text evidence="1 4">PPIases accelerate the folding of proteins. It catalyzes the cis-trans isomerization of proline imidic peptide bonds in oligopeptides.</text>
</comment>
<dbReference type="PANTHER" id="PTHR45625">
    <property type="entry name" value="PEPTIDYL-PROLYL CIS-TRANS ISOMERASE-RELATED"/>
    <property type="match status" value="1"/>
</dbReference>
<comment type="caution">
    <text evidence="8">The sequence shown here is derived from an EMBL/GenBank/DDBJ whole genome shotgun (WGS) entry which is preliminary data.</text>
</comment>
<dbReference type="Gene3D" id="2.40.100.10">
    <property type="entry name" value="Cyclophilin-like"/>
    <property type="match status" value="1"/>
</dbReference>
<dbReference type="PROSITE" id="PS00170">
    <property type="entry name" value="CSA_PPIASE_1"/>
    <property type="match status" value="1"/>
</dbReference>
<dbReference type="PROSITE" id="PS50072">
    <property type="entry name" value="CSA_PPIASE_2"/>
    <property type="match status" value="1"/>
</dbReference>
<dbReference type="PRINTS" id="PR00153">
    <property type="entry name" value="CSAPPISMRASE"/>
</dbReference>
<comment type="catalytic activity">
    <reaction evidence="4">
        <text>[protein]-peptidylproline (omega=180) = [protein]-peptidylproline (omega=0)</text>
        <dbReference type="Rhea" id="RHEA:16237"/>
        <dbReference type="Rhea" id="RHEA-COMP:10747"/>
        <dbReference type="Rhea" id="RHEA-COMP:10748"/>
        <dbReference type="ChEBI" id="CHEBI:83833"/>
        <dbReference type="ChEBI" id="CHEBI:83834"/>
        <dbReference type="EC" id="5.2.1.8"/>
    </reaction>
</comment>